<name>A0A2G0PY66_XENHO</name>
<dbReference type="EMBL" id="NJAI01000012">
    <property type="protein sequence ID" value="PHM51915.1"/>
    <property type="molecule type" value="Genomic_DNA"/>
</dbReference>
<feature type="compositionally biased region" description="Low complexity" evidence="1">
    <location>
        <begin position="1097"/>
        <end position="1109"/>
    </location>
</feature>
<feature type="compositionally biased region" description="Low complexity" evidence="1">
    <location>
        <begin position="674"/>
        <end position="683"/>
    </location>
</feature>
<dbReference type="Proteomes" id="UP000225433">
    <property type="component" value="Unassembled WGS sequence"/>
</dbReference>
<feature type="region of interest" description="Disordered" evidence="1">
    <location>
        <begin position="356"/>
        <end position="400"/>
    </location>
</feature>
<sequence length="1669" mass="176931">MVNTALALPEQERIINAIEKASDAELSALAAIRTDIRTLFSKNDKTKADGNGLIISRPPRRVSKNTQPNTLGVKLIEAEKTPSGDTHSVNDIQNSINNQTNAIQNKNRTQIQNISVLNEQQTTSKSKRAQNSKQTDTIQNENKSKTQNVSVLNEQQTTSKYKRAQNSKQTDAIQNENKSETQNVSVSNEQQTTSKYKRAQNSKQTDAIQNENKSETQNVSVSNEQQTTSKYKRAQNSKQTDAIQNENKSETQNVSVSNEQQTTSKYKRAQNSKQTDAIQNENKSETQNVSVSNEQQTVNELKRIPNVNPINDIRHANDQRIKNNGTGEIPNAISFQSYLANKKALNGNQKAHASIAAKNIRTENRAEQSRTASGRFASKDKNESLKTHKARQQERKDNTKMQAGFLRKLSGVIGQSGKALADTKNQSALDVVGAAGGSFWQAGKEAANVTSNAVNNVVSLHDWVKGQRKKTQPATQQTTIPRPTLPVPTWGGEKQTKSAKAFAIQNQNDQTKAIKAQTQLTQANDEKVISLLEDLVDKSKAKKGEGILGALFSALAVKAIGKKIGGKLGAAILSALALGKIKSRVSKFSAGGTGGNGIEIDVNGHDKKNPQKTKAKNKKGLKNIGKGAVKTTAAVAGSAGVIMAGNAILDSAEEKAGEQATQKAATKGAEKTTESSATKAAKAGTEKSAEKAAGKIAGKTALKAVPLVGTAIGVGWDAYDGFTDTDAQRETFGLQDGQDVTTRQQTEYALANVADLGGLVSGSAGLLADGAKWLGMDSVSEALTFDAGDIAKTIDNGVTAIDKKATAVLDFFSFGDDKDDPKKEDDTQQIRQSQAENAELVQAVTEGADQTTQAVNKLTNQIPPFGTEMGHDGKTVPVNGFSPTTPAQNHFTDGLNIGGKNAQNRNFRNNNFGNLVYVGQKGARLEDANAKGEQRFAKFETPEEGMRALANQITSYANGTSKAAGYQKLNTVESIITKYAPKNENHTEGYIANLAKSLGVNADQQLDLSNPAAMTKMIRAISTIEGGNPQVTDEFIKNAIGTRDESANSWIGKFSPETLEQVNKARAEKGLKAVSSADQFSAPELASTTAKAQKNLTPVAPVPSAAPTTPDDKNSGFWGSLKNARHRADEKFSEVLAGNNVAGIRLNKPDAGLTLPAKMSAENLPAGLRTAMLPADQIVQANHAKFVENRVHDPLAQRQNPPQDPSVSAIKPTDTGNGNHEKDAVPINKDAIPVVSVNEVNKALPARSPPASMADKKPAEGGFSPTWQTVADIVLPSVADTADSLTQGFSSNGMLDGMRGKIGLDNDKIRALSPLTGFVAQHIDGGVHGMTDSVADTLRQPVGIVGRVSAMTTSPDSASRDNPPAMADKNAHQTPPEPPAGGFSQTLQTLADIVLPSVADTANSLTQGFSSNGILDGMLGKIGLDNDKIRALSPLTGFVSQHIDGGVHGMTDSVTETLRQPVNMANLLPTLTESSDPTHNKGSLPVALAKNANQAPAEQPSGGFLHTVSEMAADTVKSLTPDFSSGGLLDDLLGQTGLNKETASALNPLTGFVSGGVHSMTDTLANTVRQPAGITLPSRLPTVTDLAASGVKTPVTRDKSSSNADKAMLTQLQKIAASLEKLIGVQKEANSNGQDPNTTANSAQPAPRNDIPLGAASHALAEMLRDRTN</sequence>
<feature type="region of interest" description="Disordered" evidence="1">
    <location>
        <begin position="1085"/>
        <end position="1120"/>
    </location>
</feature>
<evidence type="ECO:0000313" key="3">
    <source>
        <dbReference type="Proteomes" id="UP000225433"/>
    </source>
</evidence>
<evidence type="ECO:0000313" key="2">
    <source>
        <dbReference type="EMBL" id="PHM51915.1"/>
    </source>
</evidence>
<comment type="caution">
    <text evidence="2">The sequence shown here is derived from an EMBL/GenBank/DDBJ whole genome shotgun (WGS) entry which is preliminary data.</text>
</comment>
<feature type="region of interest" description="Disordered" evidence="1">
    <location>
        <begin position="119"/>
        <end position="299"/>
    </location>
</feature>
<feature type="compositionally biased region" description="Polar residues" evidence="1">
    <location>
        <begin position="472"/>
        <end position="481"/>
    </location>
</feature>
<organism evidence="2 3">
    <name type="scientific">Xenorhabdus hominickii</name>
    <dbReference type="NCBI Taxonomy" id="351679"/>
    <lineage>
        <taxon>Bacteria</taxon>
        <taxon>Pseudomonadati</taxon>
        <taxon>Pseudomonadota</taxon>
        <taxon>Gammaproteobacteria</taxon>
        <taxon>Enterobacterales</taxon>
        <taxon>Morganellaceae</taxon>
        <taxon>Xenorhabdus</taxon>
    </lineage>
</organism>
<feature type="region of interest" description="Disordered" evidence="1">
    <location>
        <begin position="1350"/>
        <end position="1384"/>
    </location>
</feature>
<evidence type="ECO:0000256" key="1">
    <source>
        <dbReference type="SAM" id="MobiDB-lite"/>
    </source>
</evidence>
<reference evidence="2 3" key="1">
    <citation type="journal article" date="2017" name="Nat. Microbiol.">
        <title>Natural product diversity associated with the nematode symbionts Photorhabdus and Xenorhabdus.</title>
        <authorList>
            <person name="Tobias N.J."/>
            <person name="Wolff H."/>
            <person name="Djahanschiri B."/>
            <person name="Grundmann F."/>
            <person name="Kronenwerth M."/>
            <person name="Shi Y.M."/>
            <person name="Simonyi S."/>
            <person name="Grun P."/>
            <person name="Shapiro-Ilan D."/>
            <person name="Pidot S.J."/>
            <person name="Stinear T.P."/>
            <person name="Ebersberger I."/>
            <person name="Bode H.B."/>
        </authorList>
    </citation>
    <scope>NUCLEOTIDE SEQUENCE [LARGE SCALE GENOMIC DNA]</scope>
    <source>
        <strain evidence="2 3">DSM 17903</strain>
    </source>
</reference>
<feature type="compositionally biased region" description="Polar residues" evidence="1">
    <location>
        <begin position="271"/>
        <end position="299"/>
    </location>
</feature>
<feature type="compositionally biased region" description="Polar residues" evidence="1">
    <location>
        <begin position="1629"/>
        <end position="1644"/>
    </location>
</feature>
<feature type="compositionally biased region" description="Polar residues" evidence="1">
    <location>
        <begin position="201"/>
        <end position="229"/>
    </location>
</feature>
<feature type="region of interest" description="Disordered" evidence="1">
    <location>
        <begin position="659"/>
        <end position="686"/>
    </location>
</feature>
<dbReference type="RefSeq" id="WP_099139992.1">
    <property type="nucleotide sequence ID" value="NZ_CAWNQJ010000024.1"/>
</dbReference>
<feature type="region of interest" description="Disordered" evidence="1">
    <location>
        <begin position="599"/>
        <end position="619"/>
    </location>
</feature>
<feature type="compositionally biased region" description="Basic and acidic residues" evidence="1">
    <location>
        <begin position="377"/>
        <end position="399"/>
    </location>
</feature>
<feature type="compositionally biased region" description="Polar residues" evidence="1">
    <location>
        <begin position="166"/>
        <end position="194"/>
    </location>
</feature>
<feature type="compositionally biased region" description="Polar residues" evidence="1">
    <location>
        <begin position="1086"/>
        <end position="1096"/>
    </location>
</feature>
<accession>A0A2G0PY66</accession>
<feature type="compositionally biased region" description="Polar residues" evidence="1">
    <location>
        <begin position="236"/>
        <end position="264"/>
    </location>
</feature>
<gene>
    <name evidence="2" type="ORF">Xhom_04754</name>
</gene>
<feature type="compositionally biased region" description="Polar residues" evidence="1">
    <location>
        <begin position="131"/>
        <end position="159"/>
    </location>
</feature>
<feature type="region of interest" description="Disordered" evidence="1">
    <location>
        <begin position="1195"/>
        <end position="1224"/>
    </location>
</feature>
<protein>
    <submittedName>
        <fullName evidence="2">Structural protein</fullName>
    </submittedName>
</protein>
<proteinExistence type="predicted"/>
<feature type="compositionally biased region" description="Basic residues" evidence="1">
    <location>
        <begin position="610"/>
        <end position="619"/>
    </location>
</feature>
<feature type="region of interest" description="Disordered" evidence="1">
    <location>
        <begin position="1629"/>
        <end position="1652"/>
    </location>
</feature>
<feature type="region of interest" description="Disordered" evidence="1">
    <location>
        <begin position="465"/>
        <end position="492"/>
    </location>
</feature>